<dbReference type="Gene3D" id="3.30.200.20">
    <property type="entry name" value="Phosphorylase Kinase, domain 1"/>
    <property type="match status" value="1"/>
</dbReference>
<evidence type="ECO:0000256" key="5">
    <source>
        <dbReference type="ARBA" id="ARBA00022729"/>
    </source>
</evidence>
<dbReference type="PANTHER" id="PTHR27002">
    <property type="entry name" value="RECEPTOR-LIKE SERINE/THREONINE-PROTEIN KINASE SD1-8"/>
    <property type="match status" value="1"/>
</dbReference>
<dbReference type="InterPro" id="IPR001245">
    <property type="entry name" value="Ser-Thr/Tyr_kinase_cat_dom"/>
</dbReference>
<dbReference type="PROSITE" id="PS00108">
    <property type="entry name" value="PROTEIN_KINASE_ST"/>
    <property type="match status" value="1"/>
</dbReference>
<dbReference type="GO" id="GO:0005524">
    <property type="term" value="F:ATP binding"/>
    <property type="evidence" value="ECO:0007669"/>
    <property type="project" value="UniProtKB-KW"/>
</dbReference>
<dbReference type="InterPro" id="IPR002902">
    <property type="entry name" value="GNK2"/>
</dbReference>
<sequence length="652" mass="73708">MDKSALSVLLFMIIQLAIPATLFGVDPTIFCSPTARNYTPNSQFENNLKQLLESLSSNTSISGGFYNTTIGNNTDRVYGQALCRGDVNSTVCRNCVYEASQELFKRCNTNDAMIWYEACQVRYSFQMFFSLMVYIGNYPKQDSREKRVSNPDSFSHVLIYLMKNLSDEAAFNPSKHMFATGEVKFSGKKNIYGLQQCTRDISESNCKTCLVSALGDLWACCSSNQGGAVVGRNCNVRFEMFRFFDDMSSSLLIYPYFEGDKRKTLKVVVICASTFLLAFLIVCCNVHRRRKKGLEELKENSQHVLLHDLASPTSVTITEDRQLTSSEELAFMNLAAIRVATDDFSDSNKLGQGGFGTVYKEVAVKRLSRKSWQGLEEFKNEVILIAKLQHRNLVRLLACGFEGEEKLLLYEFMPNKSLDTFIFDSERRAELNWKTYYNIIEGIARGLLYLHEDSRLRVIHRDLKPSNVLLDHEMVAKISDFGLARIFCERQNPTKTRRVVGTYGYMAPEYAMEGLFSVKSDVFSFGVILLEIIGGKRNSGFYLTEHAKTLIAYAWRLWKAGKELEFVEPLLMESCTKTEVLRCMHIALLCVQEDPAERPTMSAVVVLLGSESVDLPEPKQPAIFAVRRVLPVNESITDPSANGLTMSIIAPR</sequence>
<dbReference type="GO" id="GO:0004674">
    <property type="term" value="F:protein serine/threonine kinase activity"/>
    <property type="evidence" value="ECO:0000318"/>
    <property type="project" value="GO_Central"/>
</dbReference>
<dbReference type="GO" id="GO:0005886">
    <property type="term" value="C:plasma membrane"/>
    <property type="evidence" value="ECO:0000318"/>
    <property type="project" value="GO_Central"/>
</dbReference>
<dbReference type="AlphaFoldDB" id="A0A251NRW1"/>
<dbReference type="PROSITE" id="PS50011">
    <property type="entry name" value="PROTEIN_KINASE_DOM"/>
    <property type="match status" value="1"/>
</dbReference>
<evidence type="ECO:0000313" key="18">
    <source>
        <dbReference type="Proteomes" id="UP000006882"/>
    </source>
</evidence>
<evidence type="ECO:0000256" key="1">
    <source>
        <dbReference type="ARBA" id="ARBA00004167"/>
    </source>
</evidence>
<name>A0A251NRW1_PRUPE</name>
<evidence type="ECO:0000256" key="3">
    <source>
        <dbReference type="ARBA" id="ARBA00022679"/>
    </source>
</evidence>
<feature type="domain" description="Protein kinase" evidence="15">
    <location>
        <begin position="344"/>
        <end position="623"/>
    </location>
</feature>
<dbReference type="InterPro" id="IPR000719">
    <property type="entry name" value="Prot_kinase_dom"/>
</dbReference>
<evidence type="ECO:0000313" key="17">
    <source>
        <dbReference type="EMBL" id="ONI01450.1"/>
    </source>
</evidence>
<accession>A0A251NRW1</accession>
<evidence type="ECO:0000256" key="7">
    <source>
        <dbReference type="ARBA" id="ARBA00022741"/>
    </source>
</evidence>
<dbReference type="InterPro" id="IPR038408">
    <property type="entry name" value="GNK2_sf"/>
</dbReference>
<dbReference type="Proteomes" id="UP000006882">
    <property type="component" value="Chromosome G6"/>
</dbReference>
<dbReference type="Gramene" id="ONI01450">
    <property type="protein sequence ID" value="ONI01450"/>
    <property type="gene ID" value="PRUPE_6G140300"/>
</dbReference>
<evidence type="ECO:0000256" key="6">
    <source>
        <dbReference type="ARBA" id="ARBA00022737"/>
    </source>
</evidence>
<keyword evidence="10" id="KW-1133">Transmembrane helix</keyword>
<feature type="chain" id="PRO_5013032882" description="Cysteine-rich receptor-like protein kinase 10" evidence="14">
    <location>
        <begin position="25"/>
        <end position="652"/>
    </location>
</feature>
<evidence type="ECO:0000259" key="15">
    <source>
        <dbReference type="PROSITE" id="PS50011"/>
    </source>
</evidence>
<evidence type="ECO:0000256" key="8">
    <source>
        <dbReference type="ARBA" id="ARBA00022777"/>
    </source>
</evidence>
<dbReference type="eggNOG" id="ENOG502QWDY">
    <property type="taxonomic scope" value="Eukaryota"/>
</dbReference>
<reference evidence="17 18" key="1">
    <citation type="journal article" date="2013" name="Nat. Genet.">
        <title>The high-quality draft genome of peach (Prunus persica) identifies unique patterns of genetic diversity, domestication and genome evolution.</title>
        <authorList>
            <consortium name="International Peach Genome Initiative"/>
            <person name="Verde I."/>
            <person name="Abbott A.G."/>
            <person name="Scalabrin S."/>
            <person name="Jung S."/>
            <person name="Shu S."/>
            <person name="Marroni F."/>
            <person name="Zhebentyayeva T."/>
            <person name="Dettori M.T."/>
            <person name="Grimwood J."/>
            <person name="Cattonaro F."/>
            <person name="Zuccolo A."/>
            <person name="Rossini L."/>
            <person name="Jenkins J."/>
            <person name="Vendramin E."/>
            <person name="Meisel L.A."/>
            <person name="Decroocq V."/>
            <person name="Sosinski B."/>
            <person name="Prochnik S."/>
            <person name="Mitros T."/>
            <person name="Policriti A."/>
            <person name="Cipriani G."/>
            <person name="Dondini L."/>
            <person name="Ficklin S."/>
            <person name="Goodstein D.M."/>
            <person name="Xuan P."/>
            <person name="Del Fabbro C."/>
            <person name="Aramini V."/>
            <person name="Copetti D."/>
            <person name="Gonzalez S."/>
            <person name="Horner D.S."/>
            <person name="Falchi R."/>
            <person name="Lucas S."/>
            <person name="Mica E."/>
            <person name="Maldonado J."/>
            <person name="Lazzari B."/>
            <person name="Bielenberg D."/>
            <person name="Pirona R."/>
            <person name="Miculan M."/>
            <person name="Barakat A."/>
            <person name="Testolin R."/>
            <person name="Stella A."/>
            <person name="Tartarini S."/>
            <person name="Tonutti P."/>
            <person name="Arus P."/>
            <person name="Orellana A."/>
            <person name="Wells C."/>
            <person name="Main D."/>
            <person name="Vizzotto G."/>
            <person name="Silva H."/>
            <person name="Salamini F."/>
            <person name="Schmutz J."/>
            <person name="Morgante M."/>
            <person name="Rokhsar D.S."/>
        </authorList>
    </citation>
    <scope>NUCLEOTIDE SEQUENCE [LARGE SCALE GENOMIC DNA]</scope>
    <source>
        <strain evidence="18">cv. Nemared</strain>
    </source>
</reference>
<dbReference type="PANTHER" id="PTHR27002:SF123">
    <property type="entry name" value="CYSTEINE-RICH RECEPTOR-LIKE PROTEIN KINASE 45"/>
    <property type="match status" value="1"/>
</dbReference>
<keyword evidence="5 14" id="KW-0732">Signal</keyword>
<dbReference type="Pfam" id="PF07714">
    <property type="entry name" value="PK_Tyr_Ser-Thr"/>
    <property type="match status" value="1"/>
</dbReference>
<dbReference type="FunFam" id="3.30.430.20:FF:000003">
    <property type="entry name" value="Cysteine-rich RLK (RECEPTOR-like protein kinase) 10"/>
    <property type="match status" value="1"/>
</dbReference>
<dbReference type="GO" id="GO:0007165">
    <property type="term" value="P:signal transduction"/>
    <property type="evidence" value="ECO:0000318"/>
    <property type="project" value="GO_Central"/>
</dbReference>
<keyword evidence="12" id="KW-0675">Receptor</keyword>
<keyword evidence="3" id="KW-0808">Transferase</keyword>
<dbReference type="InterPro" id="IPR008271">
    <property type="entry name" value="Ser/Thr_kinase_AS"/>
</dbReference>
<evidence type="ECO:0000256" key="9">
    <source>
        <dbReference type="ARBA" id="ARBA00022840"/>
    </source>
</evidence>
<feature type="signal peptide" evidence="14">
    <location>
        <begin position="1"/>
        <end position="24"/>
    </location>
</feature>
<keyword evidence="4" id="KW-0812">Transmembrane</keyword>
<keyword evidence="7" id="KW-0547">Nucleotide-binding</keyword>
<dbReference type="EMBL" id="CM007656">
    <property type="protein sequence ID" value="ONI01450.1"/>
    <property type="molecule type" value="Genomic_DNA"/>
</dbReference>
<keyword evidence="9" id="KW-0067">ATP-binding</keyword>
<comment type="subcellular location">
    <subcellularLocation>
        <location evidence="1">Membrane</location>
        <topology evidence="1">Single-pass membrane protein</topology>
    </subcellularLocation>
</comment>
<dbReference type="FunFam" id="1.10.510.10:FF:001697">
    <property type="entry name" value="Uncharacterized protein"/>
    <property type="match status" value="1"/>
</dbReference>
<keyword evidence="11" id="KW-0472">Membrane</keyword>
<dbReference type="Gene3D" id="3.30.430.20">
    <property type="entry name" value="Gnk2 domain, C-X8-C-X2-C motif"/>
    <property type="match status" value="2"/>
</dbReference>
<dbReference type="SUPFAM" id="SSF56112">
    <property type="entry name" value="Protein kinase-like (PK-like)"/>
    <property type="match status" value="1"/>
</dbReference>
<keyword evidence="2" id="KW-0723">Serine/threonine-protein kinase</keyword>
<protein>
    <recommendedName>
        <fullName evidence="19">Cysteine-rich receptor-like protein kinase 10</fullName>
    </recommendedName>
</protein>
<keyword evidence="18" id="KW-1185">Reference proteome</keyword>
<keyword evidence="8" id="KW-0418">Kinase</keyword>
<evidence type="ECO:0000256" key="2">
    <source>
        <dbReference type="ARBA" id="ARBA00022527"/>
    </source>
</evidence>
<dbReference type="FunFam" id="3.30.430.20:FF:000002">
    <property type="entry name" value="Cysteine-rich receptor-like protein kinase 10"/>
    <property type="match status" value="1"/>
</dbReference>
<dbReference type="GO" id="GO:0006955">
    <property type="term" value="P:immune response"/>
    <property type="evidence" value="ECO:0000318"/>
    <property type="project" value="GO_Central"/>
</dbReference>
<evidence type="ECO:0000256" key="13">
    <source>
        <dbReference type="ARBA" id="ARBA00023180"/>
    </source>
</evidence>
<evidence type="ECO:0000259" key="16">
    <source>
        <dbReference type="PROSITE" id="PS51473"/>
    </source>
</evidence>
<feature type="domain" description="Gnk2-homologous" evidence="16">
    <location>
        <begin position="136"/>
        <end position="243"/>
    </location>
</feature>
<dbReference type="Pfam" id="PF01657">
    <property type="entry name" value="Stress-antifung"/>
    <property type="match status" value="2"/>
</dbReference>
<gene>
    <name evidence="17" type="ORF">PRUPE_6G140300</name>
</gene>
<dbReference type="SMART" id="SM00220">
    <property type="entry name" value="S_TKc"/>
    <property type="match status" value="1"/>
</dbReference>
<dbReference type="PROSITE" id="PS51473">
    <property type="entry name" value="GNK2"/>
    <property type="match status" value="2"/>
</dbReference>
<evidence type="ECO:0000256" key="14">
    <source>
        <dbReference type="SAM" id="SignalP"/>
    </source>
</evidence>
<evidence type="ECO:0008006" key="19">
    <source>
        <dbReference type="Google" id="ProtNLM"/>
    </source>
</evidence>
<evidence type="ECO:0000256" key="4">
    <source>
        <dbReference type="ARBA" id="ARBA00022692"/>
    </source>
</evidence>
<evidence type="ECO:0000256" key="11">
    <source>
        <dbReference type="ARBA" id="ARBA00023136"/>
    </source>
</evidence>
<feature type="domain" description="Gnk2-homologous" evidence="16">
    <location>
        <begin position="26"/>
        <end position="128"/>
    </location>
</feature>
<organism evidence="17 18">
    <name type="scientific">Prunus persica</name>
    <name type="common">Peach</name>
    <name type="synonym">Amygdalus persica</name>
    <dbReference type="NCBI Taxonomy" id="3760"/>
    <lineage>
        <taxon>Eukaryota</taxon>
        <taxon>Viridiplantae</taxon>
        <taxon>Streptophyta</taxon>
        <taxon>Embryophyta</taxon>
        <taxon>Tracheophyta</taxon>
        <taxon>Spermatophyta</taxon>
        <taxon>Magnoliopsida</taxon>
        <taxon>eudicotyledons</taxon>
        <taxon>Gunneridae</taxon>
        <taxon>Pentapetalae</taxon>
        <taxon>rosids</taxon>
        <taxon>fabids</taxon>
        <taxon>Rosales</taxon>
        <taxon>Rosaceae</taxon>
        <taxon>Amygdaloideae</taxon>
        <taxon>Amygdaleae</taxon>
        <taxon>Prunus</taxon>
    </lineage>
</organism>
<keyword evidence="13" id="KW-0325">Glycoprotein</keyword>
<keyword evidence="6" id="KW-0677">Repeat</keyword>
<dbReference type="Gene3D" id="1.10.510.10">
    <property type="entry name" value="Transferase(Phosphotransferase) domain 1"/>
    <property type="match status" value="1"/>
</dbReference>
<dbReference type="InterPro" id="IPR011009">
    <property type="entry name" value="Kinase-like_dom_sf"/>
</dbReference>
<dbReference type="CDD" id="cd23509">
    <property type="entry name" value="Gnk2-like"/>
    <property type="match status" value="2"/>
</dbReference>
<evidence type="ECO:0000256" key="10">
    <source>
        <dbReference type="ARBA" id="ARBA00022989"/>
    </source>
</evidence>
<evidence type="ECO:0000256" key="12">
    <source>
        <dbReference type="ARBA" id="ARBA00023170"/>
    </source>
</evidence>
<proteinExistence type="predicted"/>